<evidence type="ECO:0000256" key="6">
    <source>
        <dbReference type="SAM" id="MobiDB-lite"/>
    </source>
</evidence>
<evidence type="ECO:0000313" key="8">
    <source>
        <dbReference type="Proteomes" id="UP001165080"/>
    </source>
</evidence>
<feature type="compositionally biased region" description="Low complexity" evidence="6">
    <location>
        <begin position="442"/>
        <end position="453"/>
    </location>
</feature>
<reference evidence="7 8" key="1">
    <citation type="journal article" date="2023" name="Commun. Biol.">
        <title>Reorganization of the ancestral sex-determining regions during the evolution of trioecy in Pleodorina starrii.</title>
        <authorList>
            <person name="Takahashi K."/>
            <person name="Suzuki S."/>
            <person name="Kawai-Toyooka H."/>
            <person name="Yamamoto K."/>
            <person name="Hamaji T."/>
            <person name="Ootsuki R."/>
            <person name="Yamaguchi H."/>
            <person name="Kawachi M."/>
            <person name="Higashiyama T."/>
            <person name="Nozaki H."/>
        </authorList>
    </citation>
    <scope>NUCLEOTIDE SEQUENCE [LARGE SCALE GENOMIC DNA]</scope>
    <source>
        <strain evidence="7 8">NIES-4479</strain>
    </source>
</reference>
<accession>A0A9W6EWB5</accession>
<sequence length="466" mass="46762">MVARPGFSFGIGMGADGHMRPTGHSHQNQRHHQPPQPQPRESISSGKPLRGGTNPAASSASSASSSPLSSTSASSSSSSSQRLGSNIGGPGASGGGGSSSGATVTSLSGGGAGSGAGAGGPRGGSSVLRGGGGSGSAVLGGAAAAAAAGGGGGGMALRRGMAAFWATYNASLAERPLFTKCVTGVVGTVLGDLIAQLSSHALSSTPTEGGTAFAADPPRLSQLRHHGSGGGGGGGEEDEYTAGKGKDHDRLKEGGGRRFKYDVQRVLRLCLWSVMIGTPLAHYWFRFLDTRVMPHAPTSNSAVVTKLLLDQLLMSPAGTAFFFFGFRLLEGGSLAEARSSVSSKWAPTMALNYVLWPAANIINFKFVPPEQRILYVNCVALFWSAVMSHMANRKEPHAATGAAGVALGAGGGDGTALKATAADASHGAGVLSARARGLAAAAEPAGTVGEAGPYMPLRGSEGRRRE</sequence>
<dbReference type="AlphaFoldDB" id="A0A9W6EWB5"/>
<feature type="compositionally biased region" description="Gly residues" evidence="6">
    <location>
        <begin position="108"/>
        <end position="133"/>
    </location>
</feature>
<comment type="caution">
    <text evidence="7">The sequence shown here is derived from an EMBL/GenBank/DDBJ whole genome shotgun (WGS) entry which is preliminary data.</text>
</comment>
<dbReference type="GO" id="GO:0016020">
    <property type="term" value="C:membrane"/>
    <property type="evidence" value="ECO:0007669"/>
    <property type="project" value="UniProtKB-SubCell"/>
</dbReference>
<feature type="region of interest" description="Disordered" evidence="6">
    <location>
        <begin position="1"/>
        <end position="133"/>
    </location>
</feature>
<comment type="similarity">
    <text evidence="2">Belongs to the peroxisomal membrane protein PXMP2/4 family.</text>
</comment>
<protein>
    <submittedName>
        <fullName evidence="7">Uncharacterized protein</fullName>
    </submittedName>
</protein>
<keyword evidence="4" id="KW-1133">Transmembrane helix</keyword>
<dbReference type="Proteomes" id="UP001165080">
    <property type="component" value="Unassembled WGS sequence"/>
</dbReference>
<feature type="region of interest" description="Disordered" evidence="6">
    <location>
        <begin position="442"/>
        <end position="466"/>
    </location>
</feature>
<feature type="compositionally biased region" description="Gly residues" evidence="6">
    <location>
        <begin position="86"/>
        <end position="99"/>
    </location>
</feature>
<dbReference type="PANTHER" id="PTHR11266:SF17">
    <property type="entry name" value="PROTEIN MPV17"/>
    <property type="match status" value="1"/>
</dbReference>
<dbReference type="EMBL" id="BRXU01000001">
    <property type="protein sequence ID" value="GLC47787.1"/>
    <property type="molecule type" value="Genomic_DNA"/>
</dbReference>
<proteinExistence type="inferred from homology"/>
<keyword evidence="5" id="KW-0472">Membrane</keyword>
<organism evidence="7 8">
    <name type="scientific">Pleodorina starrii</name>
    <dbReference type="NCBI Taxonomy" id="330485"/>
    <lineage>
        <taxon>Eukaryota</taxon>
        <taxon>Viridiplantae</taxon>
        <taxon>Chlorophyta</taxon>
        <taxon>core chlorophytes</taxon>
        <taxon>Chlorophyceae</taxon>
        <taxon>CS clade</taxon>
        <taxon>Chlamydomonadales</taxon>
        <taxon>Volvocaceae</taxon>
        <taxon>Pleodorina</taxon>
    </lineage>
</organism>
<dbReference type="InterPro" id="IPR007248">
    <property type="entry name" value="Mpv17_PMP22"/>
</dbReference>
<dbReference type="GO" id="GO:0005737">
    <property type="term" value="C:cytoplasm"/>
    <property type="evidence" value="ECO:0007669"/>
    <property type="project" value="TreeGrafter"/>
</dbReference>
<dbReference type="PANTHER" id="PTHR11266">
    <property type="entry name" value="PEROXISOMAL MEMBRANE PROTEIN 2, PXMP2 MPV17"/>
    <property type="match status" value="1"/>
</dbReference>
<evidence type="ECO:0000256" key="2">
    <source>
        <dbReference type="ARBA" id="ARBA00006824"/>
    </source>
</evidence>
<keyword evidence="3" id="KW-0812">Transmembrane</keyword>
<comment type="subcellular location">
    <subcellularLocation>
        <location evidence="1">Membrane</location>
        <topology evidence="1">Multi-pass membrane protein</topology>
    </subcellularLocation>
</comment>
<evidence type="ECO:0000256" key="1">
    <source>
        <dbReference type="ARBA" id="ARBA00004141"/>
    </source>
</evidence>
<feature type="compositionally biased region" description="Basic residues" evidence="6">
    <location>
        <begin position="21"/>
        <end position="33"/>
    </location>
</feature>
<evidence type="ECO:0000256" key="3">
    <source>
        <dbReference type="ARBA" id="ARBA00022692"/>
    </source>
</evidence>
<dbReference type="Pfam" id="PF04117">
    <property type="entry name" value="Mpv17_PMP22"/>
    <property type="match status" value="1"/>
</dbReference>
<keyword evidence="8" id="KW-1185">Reference proteome</keyword>
<feature type="region of interest" description="Disordered" evidence="6">
    <location>
        <begin position="219"/>
        <end position="251"/>
    </location>
</feature>
<name>A0A9W6EWB5_9CHLO</name>
<feature type="compositionally biased region" description="Low complexity" evidence="6">
    <location>
        <begin position="56"/>
        <end position="80"/>
    </location>
</feature>
<evidence type="ECO:0000256" key="4">
    <source>
        <dbReference type="ARBA" id="ARBA00022989"/>
    </source>
</evidence>
<evidence type="ECO:0000256" key="5">
    <source>
        <dbReference type="ARBA" id="ARBA00023136"/>
    </source>
</evidence>
<gene>
    <name evidence="7" type="primary">PLEST000628</name>
    <name evidence="7" type="ORF">PLESTB_000025700</name>
</gene>
<evidence type="ECO:0000313" key="7">
    <source>
        <dbReference type="EMBL" id="GLC47787.1"/>
    </source>
</evidence>